<evidence type="ECO:0000256" key="1">
    <source>
        <dbReference type="SAM" id="Phobius"/>
    </source>
</evidence>
<accession>A0A0P0NX57</accession>
<feature type="transmembrane region" description="Helical" evidence="1">
    <location>
        <begin position="196"/>
        <end position="214"/>
    </location>
</feature>
<dbReference type="Proteomes" id="UP000056905">
    <property type="component" value="Chromosome"/>
</dbReference>
<sequence length="234" mass="24807">MDSLDLMLALVTATGALGLTAMSLVDALKTLPWGGVSWIGFPFLTRVIDPLKAPLAAAMGEDWRKIILAHWINGRPRSEQIGVIRSMIRLGLNAETAPELARFGGVGAAELTVVAEKLRTGQDLEQADVNLIGRLEASIEARLDGAFDRAEQAYRNWSRLLAGVVAVILAVVVQKIMADSGLPKGDLGPFVDSDRAVWAAVVVGLLAVPVAPIAKDLVSALTAASKALQTARRL</sequence>
<organism evidence="2 3">
    <name type="scientific">Caulobacter henricii</name>
    <dbReference type="NCBI Taxonomy" id="69395"/>
    <lineage>
        <taxon>Bacteria</taxon>
        <taxon>Pseudomonadati</taxon>
        <taxon>Pseudomonadota</taxon>
        <taxon>Alphaproteobacteria</taxon>
        <taxon>Caulobacterales</taxon>
        <taxon>Caulobacteraceae</taxon>
        <taxon>Caulobacter</taxon>
    </lineage>
</organism>
<gene>
    <name evidence="2" type="ORF">AQ619_01730</name>
</gene>
<feature type="transmembrane region" description="Helical" evidence="1">
    <location>
        <begin position="157"/>
        <end position="176"/>
    </location>
</feature>
<keyword evidence="1" id="KW-1133">Transmembrane helix</keyword>
<protein>
    <submittedName>
        <fullName evidence="2">Uncharacterized protein</fullName>
    </submittedName>
</protein>
<evidence type="ECO:0000313" key="3">
    <source>
        <dbReference type="Proteomes" id="UP000056905"/>
    </source>
</evidence>
<dbReference type="EMBL" id="CP013002">
    <property type="protein sequence ID" value="ALL12182.1"/>
    <property type="molecule type" value="Genomic_DNA"/>
</dbReference>
<reference evidence="2 3" key="1">
    <citation type="submission" date="2015-10" db="EMBL/GenBank/DDBJ databases">
        <title>Conservation of the essential genome among Caulobacter and Brevundimonas species.</title>
        <authorList>
            <person name="Scott D."/>
            <person name="Ely B."/>
        </authorList>
    </citation>
    <scope>NUCLEOTIDE SEQUENCE [LARGE SCALE GENOMIC DNA]</scope>
    <source>
        <strain evidence="2 3">CB4</strain>
    </source>
</reference>
<dbReference type="KEGG" id="chq:AQ619_01730"/>
<keyword evidence="1" id="KW-0472">Membrane</keyword>
<keyword evidence="3" id="KW-1185">Reference proteome</keyword>
<proteinExistence type="predicted"/>
<feature type="transmembrane region" description="Helical" evidence="1">
    <location>
        <begin position="6"/>
        <end position="25"/>
    </location>
</feature>
<evidence type="ECO:0000313" key="2">
    <source>
        <dbReference type="EMBL" id="ALL12182.1"/>
    </source>
</evidence>
<name>A0A0P0NX57_9CAUL</name>
<dbReference type="STRING" id="69395.AQ619_01730"/>
<dbReference type="AlphaFoldDB" id="A0A0P0NX57"/>
<dbReference type="OrthoDB" id="7171750at2"/>
<keyword evidence="1" id="KW-0812">Transmembrane</keyword>
<dbReference type="RefSeq" id="WP_062143396.1">
    <property type="nucleotide sequence ID" value="NZ_CP013002.1"/>
</dbReference>